<gene>
    <name evidence="4" type="ORF">EDD35_4706</name>
</gene>
<dbReference type="PANTHER" id="PTHR47706">
    <property type="entry name" value="NMRA-LIKE FAMILY PROTEIN"/>
    <property type="match status" value="1"/>
</dbReference>
<evidence type="ECO:0000259" key="3">
    <source>
        <dbReference type="Pfam" id="PF05368"/>
    </source>
</evidence>
<name>A0A3N2H1P8_9PSEU</name>
<dbReference type="RefSeq" id="WP_123685015.1">
    <property type="nucleotide sequence ID" value="NZ_CBDRCF010000039.1"/>
</dbReference>
<sequence length="296" mass="32086">MTEVLVAGATGMLGGAIVDSLLERDVRVRALVRPSSKREVVDALADKGVVIAEGSLTDGPERLARLLEGADVAISALQGGEDVVVDGQTTLLRAAEKAGVPRLIPSDFAVDLFRLDDGDNVFLDHRRRAHEAFDGTHVQVTSVLNGAFTEVMTAPFLEIVDWDNDTFAYWGDGDQPCDFTTVADTAAYTAEVALDPAVAGRPVRVAGDVLTMKEFHEALQRGSGRRLELRVRGDVSELEAEIRRRRAVATGPADFVALQYVWAMVTGKAKLEPLDNDRYPAVRPTGVAEFARRFAR</sequence>
<dbReference type="AlphaFoldDB" id="A0A3N2H1P8"/>
<evidence type="ECO:0000256" key="1">
    <source>
        <dbReference type="ARBA" id="ARBA00022857"/>
    </source>
</evidence>
<organism evidence="4 5">
    <name type="scientific">Amycolatopsis thermoflava</name>
    <dbReference type="NCBI Taxonomy" id="84480"/>
    <lineage>
        <taxon>Bacteria</taxon>
        <taxon>Bacillati</taxon>
        <taxon>Actinomycetota</taxon>
        <taxon>Actinomycetes</taxon>
        <taxon>Pseudonocardiales</taxon>
        <taxon>Pseudonocardiaceae</taxon>
        <taxon>Amycolatopsis</taxon>
        <taxon>Amycolatopsis methanolica group</taxon>
    </lineage>
</organism>
<evidence type="ECO:0000313" key="4">
    <source>
        <dbReference type="EMBL" id="ROS42320.1"/>
    </source>
</evidence>
<evidence type="ECO:0000313" key="5">
    <source>
        <dbReference type="Proteomes" id="UP000274843"/>
    </source>
</evidence>
<dbReference type="InterPro" id="IPR036291">
    <property type="entry name" value="NAD(P)-bd_dom_sf"/>
</dbReference>
<dbReference type="Pfam" id="PF05368">
    <property type="entry name" value="NmrA"/>
    <property type="match status" value="1"/>
</dbReference>
<protein>
    <submittedName>
        <fullName evidence="4">Nucleoside-diphosphate-sugar epimerase</fullName>
    </submittedName>
</protein>
<proteinExistence type="predicted"/>
<dbReference type="SUPFAM" id="SSF51735">
    <property type="entry name" value="NAD(P)-binding Rossmann-fold domains"/>
    <property type="match status" value="1"/>
</dbReference>
<dbReference type="Gene3D" id="3.40.50.720">
    <property type="entry name" value="NAD(P)-binding Rossmann-like Domain"/>
    <property type="match status" value="1"/>
</dbReference>
<dbReference type="Proteomes" id="UP000274843">
    <property type="component" value="Unassembled WGS sequence"/>
</dbReference>
<evidence type="ECO:0000256" key="2">
    <source>
        <dbReference type="ARBA" id="ARBA00023002"/>
    </source>
</evidence>
<keyword evidence="5" id="KW-1185">Reference proteome</keyword>
<dbReference type="InterPro" id="IPR008030">
    <property type="entry name" value="NmrA-like"/>
</dbReference>
<keyword evidence="1" id="KW-0521">NADP</keyword>
<comment type="caution">
    <text evidence="4">The sequence shown here is derived from an EMBL/GenBank/DDBJ whole genome shotgun (WGS) entry which is preliminary data.</text>
</comment>
<dbReference type="PANTHER" id="PTHR47706:SF9">
    <property type="entry name" value="NMRA-LIKE DOMAIN-CONTAINING PROTEIN-RELATED"/>
    <property type="match status" value="1"/>
</dbReference>
<dbReference type="Gene3D" id="3.90.25.10">
    <property type="entry name" value="UDP-galactose 4-epimerase, domain 1"/>
    <property type="match status" value="1"/>
</dbReference>
<keyword evidence="2" id="KW-0560">Oxidoreductase</keyword>
<dbReference type="GeneID" id="301846028"/>
<dbReference type="InterPro" id="IPR051609">
    <property type="entry name" value="NmrA/Isoflavone_reductase-like"/>
</dbReference>
<reference evidence="4 5" key="1">
    <citation type="submission" date="2018-11" db="EMBL/GenBank/DDBJ databases">
        <title>Sequencing the genomes of 1000 actinobacteria strains.</title>
        <authorList>
            <person name="Klenk H.-P."/>
        </authorList>
    </citation>
    <scope>NUCLEOTIDE SEQUENCE [LARGE SCALE GENOMIC DNA]</scope>
    <source>
        <strain evidence="4 5">DSM 44348</strain>
    </source>
</reference>
<dbReference type="GO" id="GO:0016491">
    <property type="term" value="F:oxidoreductase activity"/>
    <property type="evidence" value="ECO:0007669"/>
    <property type="project" value="UniProtKB-KW"/>
</dbReference>
<dbReference type="EMBL" id="RKHY01000001">
    <property type="protein sequence ID" value="ROS42320.1"/>
    <property type="molecule type" value="Genomic_DNA"/>
</dbReference>
<accession>A0A3N2H1P8</accession>
<feature type="domain" description="NmrA-like" evidence="3">
    <location>
        <begin position="3"/>
        <end position="228"/>
    </location>
</feature>